<feature type="transmembrane region" description="Helical" evidence="1">
    <location>
        <begin position="99"/>
        <end position="119"/>
    </location>
</feature>
<dbReference type="RefSeq" id="WP_089734802.1">
    <property type="nucleotide sequence ID" value="NZ_FNEG01000002.1"/>
</dbReference>
<accession>A0A2X2X8U1</accession>
<dbReference type="EMBL" id="UAWB01000014">
    <property type="protein sequence ID" value="SQB47081.1"/>
    <property type="molecule type" value="Genomic_DNA"/>
</dbReference>
<organism evidence="4 6">
    <name type="scientific">Chryseobacterium jejuense</name>
    <dbReference type="NCBI Taxonomy" id="445960"/>
    <lineage>
        <taxon>Bacteria</taxon>
        <taxon>Pseudomonadati</taxon>
        <taxon>Bacteroidota</taxon>
        <taxon>Flavobacteriia</taxon>
        <taxon>Flavobacteriales</taxon>
        <taxon>Weeksellaceae</taxon>
        <taxon>Chryseobacterium group</taxon>
        <taxon>Chryseobacterium</taxon>
    </lineage>
</organism>
<feature type="transmembrane region" description="Helical" evidence="1">
    <location>
        <begin position="344"/>
        <end position="361"/>
    </location>
</feature>
<feature type="transmembrane region" description="Helical" evidence="1">
    <location>
        <begin position="49"/>
        <end position="71"/>
    </location>
</feature>
<proteinExistence type="predicted"/>
<keyword evidence="1" id="KW-0812">Transmembrane</keyword>
<evidence type="ECO:0000259" key="2">
    <source>
        <dbReference type="Pfam" id="PF01757"/>
    </source>
</evidence>
<dbReference type="GO" id="GO:0016747">
    <property type="term" value="F:acyltransferase activity, transferring groups other than amino-acyl groups"/>
    <property type="evidence" value="ECO:0007669"/>
    <property type="project" value="InterPro"/>
</dbReference>
<evidence type="ECO:0000313" key="5">
    <source>
        <dbReference type="Proteomes" id="UP000199426"/>
    </source>
</evidence>
<dbReference type="InterPro" id="IPR002656">
    <property type="entry name" value="Acyl_transf_3_dom"/>
</dbReference>
<dbReference type="InterPro" id="IPR050879">
    <property type="entry name" value="Acyltransferase_3"/>
</dbReference>
<feature type="transmembrane region" description="Helical" evidence="1">
    <location>
        <begin position="209"/>
        <end position="228"/>
    </location>
</feature>
<dbReference type="EC" id="2.3.1.-" evidence="4"/>
<evidence type="ECO:0000256" key="1">
    <source>
        <dbReference type="SAM" id="Phobius"/>
    </source>
</evidence>
<feature type="transmembrane region" description="Helical" evidence="1">
    <location>
        <begin position="240"/>
        <end position="258"/>
    </location>
</feature>
<dbReference type="Pfam" id="PF01757">
    <property type="entry name" value="Acyl_transf_3"/>
    <property type="match status" value="1"/>
</dbReference>
<gene>
    <name evidence="4" type="primary">oatA_2</name>
    <name evidence="4" type="ORF">NCTC13492_04160</name>
    <name evidence="3" type="ORF">SAMN05421542_1349</name>
</gene>
<feature type="transmembrane region" description="Helical" evidence="1">
    <location>
        <begin position="21"/>
        <end position="43"/>
    </location>
</feature>
<evidence type="ECO:0000313" key="4">
    <source>
        <dbReference type="EMBL" id="SQB47081.1"/>
    </source>
</evidence>
<name>A0A2X2X8U1_CHRJE</name>
<dbReference type="Proteomes" id="UP000251670">
    <property type="component" value="Unassembled WGS sequence"/>
</dbReference>
<evidence type="ECO:0000313" key="3">
    <source>
        <dbReference type="EMBL" id="SDI57377.1"/>
    </source>
</evidence>
<feature type="transmembrane region" description="Helical" evidence="1">
    <location>
        <begin position="296"/>
        <end position="318"/>
    </location>
</feature>
<feature type="transmembrane region" description="Helical" evidence="1">
    <location>
        <begin position="174"/>
        <end position="189"/>
    </location>
</feature>
<dbReference type="Proteomes" id="UP000199426">
    <property type="component" value="Unassembled WGS sequence"/>
</dbReference>
<feature type="transmembrane region" description="Helical" evidence="1">
    <location>
        <begin position="264"/>
        <end position="284"/>
    </location>
</feature>
<dbReference type="AlphaFoldDB" id="A0A2X2X8U1"/>
<keyword evidence="4" id="KW-0808">Transferase</keyword>
<dbReference type="GO" id="GO:0016020">
    <property type="term" value="C:membrane"/>
    <property type="evidence" value="ECO:0007669"/>
    <property type="project" value="TreeGrafter"/>
</dbReference>
<dbReference type="GO" id="GO:0009103">
    <property type="term" value="P:lipopolysaccharide biosynthetic process"/>
    <property type="evidence" value="ECO:0007669"/>
    <property type="project" value="TreeGrafter"/>
</dbReference>
<sequence length="392" mass="46964">MLVKRIFTFDIGDNRIFGLDILRMLAIMFVVINHNASLLPSSVYTFLEYFIFDGVCIFFVLSGFLIGNIIIKSVEKNGFTRYELFNFWIRRWFRTLPNYYLFVLILTVLSVLFVGKFSLKEVFPFLFFCQNLFHVNDSFFGESWSLSVEEWFYLSIPLILFCCVNLFKIKFKKSLLIVSIFLLLFYTFLRHYMHHNGQLYEMVDFRRVVIMRIDNIMYGVIGAYISYYYQEFWMKHKYKFFIAGIVLVFIWKVLFYIYTDINSFYYVNIFYPLFCTAIFCLLPLMSQYTLKKYNVVATAITYISLISYSLYLIHYSLIKKLLIDHIFSFIFAGDYLEAYLLKNTFYWGASLLGAFLIYKYFEMPTTKLRDRIMFKSNKKSNSSPLEFSKKIN</sequence>
<dbReference type="PANTHER" id="PTHR23028:SF53">
    <property type="entry name" value="ACYL_TRANSF_3 DOMAIN-CONTAINING PROTEIN"/>
    <property type="match status" value="1"/>
</dbReference>
<reference evidence="4 6" key="2">
    <citation type="submission" date="2018-06" db="EMBL/GenBank/DDBJ databases">
        <authorList>
            <consortium name="Pathogen Informatics"/>
            <person name="Doyle S."/>
        </authorList>
    </citation>
    <scope>NUCLEOTIDE SEQUENCE [LARGE SCALE GENOMIC DNA]</scope>
    <source>
        <strain evidence="4 6">NCTC13492</strain>
    </source>
</reference>
<dbReference type="PANTHER" id="PTHR23028">
    <property type="entry name" value="ACETYLTRANSFERASE"/>
    <property type="match status" value="1"/>
</dbReference>
<dbReference type="EMBL" id="FNEG01000002">
    <property type="protein sequence ID" value="SDI57377.1"/>
    <property type="molecule type" value="Genomic_DNA"/>
</dbReference>
<feature type="transmembrane region" description="Helical" evidence="1">
    <location>
        <begin position="151"/>
        <end position="167"/>
    </location>
</feature>
<dbReference type="STRING" id="445960.SAMN05421542_1349"/>
<keyword evidence="1" id="KW-1133">Transmembrane helix</keyword>
<protein>
    <submittedName>
        <fullName evidence="4">O-acetyltransferase OatA</fullName>
        <ecNumber evidence="4">2.3.1.-</ecNumber>
    </submittedName>
    <submittedName>
        <fullName evidence="3">Peptidoglycan/LPS O-acetylase OafA/YrhL, contains acyltransferase and SGNH-hydrolase domains</fullName>
    </submittedName>
</protein>
<dbReference type="OrthoDB" id="290051at2"/>
<keyword evidence="5" id="KW-1185">Reference proteome</keyword>
<reference evidence="3 5" key="1">
    <citation type="submission" date="2016-10" db="EMBL/GenBank/DDBJ databases">
        <authorList>
            <person name="Varghese N."/>
            <person name="Submissions S."/>
        </authorList>
    </citation>
    <scope>NUCLEOTIDE SEQUENCE [LARGE SCALE GENOMIC DNA]</scope>
    <source>
        <strain evidence="3 5">DSM 19299</strain>
    </source>
</reference>
<keyword evidence="1" id="KW-0472">Membrane</keyword>
<feature type="domain" description="Acyltransferase 3" evidence="2">
    <location>
        <begin position="18"/>
        <end position="358"/>
    </location>
</feature>
<evidence type="ECO:0000313" key="6">
    <source>
        <dbReference type="Proteomes" id="UP000251670"/>
    </source>
</evidence>
<keyword evidence="4" id="KW-0012">Acyltransferase</keyword>